<feature type="compositionally biased region" description="Basic and acidic residues" evidence="1">
    <location>
        <begin position="121"/>
        <end position="133"/>
    </location>
</feature>
<name>A0ABR3CX09_9PEZI</name>
<evidence type="ECO:0000313" key="3">
    <source>
        <dbReference type="Proteomes" id="UP001430584"/>
    </source>
</evidence>
<feature type="region of interest" description="Disordered" evidence="1">
    <location>
        <begin position="82"/>
        <end position="133"/>
    </location>
</feature>
<feature type="compositionally biased region" description="Basic and acidic residues" evidence="1">
    <location>
        <begin position="1"/>
        <end position="10"/>
    </location>
</feature>
<accession>A0ABR3CX09</accession>
<evidence type="ECO:0000256" key="1">
    <source>
        <dbReference type="SAM" id="MobiDB-lite"/>
    </source>
</evidence>
<protein>
    <submittedName>
        <fullName evidence="2">Uncharacterized protein</fullName>
    </submittedName>
</protein>
<sequence length="383" mass="43187">METGPRDSSSHGHSNLEPYAESQVKACRQRTQEAQQKAEEAEKVERELDEQLAETTREIKALARLAEAEKNVESKRRKLAEAEKSLSVARNAVGIDSQVGVQSTSSASPKSQSSGRSNPARFEKPPGKIRAHRFDFDEATERFLSDDEEIPFLGPPKPEGLPEDTENQTLRSNVRRSLEEEQGYTSDLGESKPLGRRGDWSEKLAKEILGQYLEYPLIQTTLNYFESFLTQRMLEELKTTLDRNPDAQHDLRELRKSWGNSETDYFLACSESSFERRVRRTLGWNKYYNNGYLVSKYGGPTDLKMDQLTYKARYKEPLFGYGKLYPDPANGDVDSADLTNLYKSFLRTAYCSENPCFSHAAGLLGSKDKCGRCGVVGAVSDLS</sequence>
<dbReference type="Proteomes" id="UP001430584">
    <property type="component" value="Unassembled WGS sequence"/>
</dbReference>
<feature type="region of interest" description="Disordered" evidence="1">
    <location>
        <begin position="145"/>
        <end position="196"/>
    </location>
</feature>
<comment type="caution">
    <text evidence="2">The sequence shown here is derived from an EMBL/GenBank/DDBJ whole genome shotgun (WGS) entry which is preliminary data.</text>
</comment>
<feature type="compositionally biased region" description="Low complexity" evidence="1">
    <location>
        <begin position="103"/>
        <end position="117"/>
    </location>
</feature>
<feature type="region of interest" description="Disordered" evidence="1">
    <location>
        <begin position="1"/>
        <end position="50"/>
    </location>
</feature>
<proteinExistence type="predicted"/>
<feature type="compositionally biased region" description="Basic and acidic residues" evidence="1">
    <location>
        <begin position="36"/>
        <end position="46"/>
    </location>
</feature>
<evidence type="ECO:0000313" key="2">
    <source>
        <dbReference type="EMBL" id="KAL0265069.1"/>
    </source>
</evidence>
<gene>
    <name evidence="2" type="ORF">SLS55_001027</name>
</gene>
<dbReference type="RefSeq" id="XP_066637809.1">
    <property type="nucleotide sequence ID" value="XM_066772530.1"/>
</dbReference>
<reference evidence="2 3" key="1">
    <citation type="submission" date="2024-02" db="EMBL/GenBank/DDBJ databases">
        <title>De novo assembly and annotation of 12 fungi associated with fruit tree decline syndrome in Ontario, Canada.</title>
        <authorList>
            <person name="Sulman M."/>
            <person name="Ellouze W."/>
            <person name="Ilyukhin E."/>
        </authorList>
    </citation>
    <scope>NUCLEOTIDE SEQUENCE [LARGE SCALE GENOMIC DNA]</scope>
    <source>
        <strain evidence="2 3">FDS-637</strain>
    </source>
</reference>
<dbReference type="EMBL" id="JAJVCZ030000001">
    <property type="protein sequence ID" value="KAL0265069.1"/>
    <property type="molecule type" value="Genomic_DNA"/>
</dbReference>
<dbReference type="GeneID" id="92005112"/>
<organism evidence="2 3">
    <name type="scientific">Diplodia seriata</name>
    <dbReference type="NCBI Taxonomy" id="420778"/>
    <lineage>
        <taxon>Eukaryota</taxon>
        <taxon>Fungi</taxon>
        <taxon>Dikarya</taxon>
        <taxon>Ascomycota</taxon>
        <taxon>Pezizomycotina</taxon>
        <taxon>Dothideomycetes</taxon>
        <taxon>Dothideomycetes incertae sedis</taxon>
        <taxon>Botryosphaeriales</taxon>
        <taxon>Botryosphaeriaceae</taxon>
        <taxon>Diplodia</taxon>
    </lineage>
</organism>
<keyword evidence="3" id="KW-1185">Reference proteome</keyword>